<dbReference type="CDD" id="cd00093">
    <property type="entry name" value="HTH_XRE"/>
    <property type="match status" value="1"/>
</dbReference>
<accession>A0ABW1CHZ9</accession>
<evidence type="ECO:0000313" key="3">
    <source>
        <dbReference type="Proteomes" id="UP001596058"/>
    </source>
</evidence>
<protein>
    <recommendedName>
        <fullName evidence="1">HTH cro/C1-type domain-containing protein</fullName>
    </recommendedName>
</protein>
<gene>
    <name evidence="2" type="ORF">ACFPZ3_10260</name>
</gene>
<name>A0ABW1CHZ9_9ACTN</name>
<dbReference type="RefSeq" id="WP_379513760.1">
    <property type="nucleotide sequence ID" value="NZ_JBHSPA010000013.1"/>
</dbReference>
<dbReference type="InterPro" id="IPR011990">
    <property type="entry name" value="TPR-like_helical_dom_sf"/>
</dbReference>
<evidence type="ECO:0000313" key="2">
    <source>
        <dbReference type="EMBL" id="MFC5824231.1"/>
    </source>
</evidence>
<dbReference type="SUPFAM" id="SSF47413">
    <property type="entry name" value="lambda repressor-like DNA-binding domains"/>
    <property type="match status" value="1"/>
</dbReference>
<dbReference type="EMBL" id="JBHSPA010000013">
    <property type="protein sequence ID" value="MFC5824231.1"/>
    <property type="molecule type" value="Genomic_DNA"/>
</dbReference>
<dbReference type="Proteomes" id="UP001596058">
    <property type="component" value="Unassembled WGS sequence"/>
</dbReference>
<dbReference type="SMART" id="SM00530">
    <property type="entry name" value="HTH_XRE"/>
    <property type="match status" value="1"/>
</dbReference>
<sequence length="400" mass="44280">MVDVAVPIWAARLRVLRRGRLWSQRELAARLLEVTDETERDRLPAPESLARTIRFWESGEQRPDERHAELLCRAFGVDEAELFVGEAAGTTLWHYLTGVPLLPGAFTAEEEERTGRAIEAPQRADDATVGYFRAITDAYTRAGLRPAEQIDVLRAVHAGIEEFHRDAGSPVRRDLLLLAAENAEQISRMHHENGDPDGALAWSDEAIREAHEAADALLEAYTLAQRSGLSDAEDDPGHLVDLAVAAREHGHLPPRMDALSRHHEAQGHALAGDLDMCLRRLEESAQSLAEPEDDTPYHFDCSPEAHNTLCAGCLVELGRAGGAIELLEQAPAKILPTYAAAYALARKAHAYADAHEREQSVETARQAFALARRTGALRAMRELVRVQIPPQRAKHRRILL</sequence>
<dbReference type="Gene3D" id="1.25.40.10">
    <property type="entry name" value="Tetratricopeptide repeat domain"/>
    <property type="match status" value="1"/>
</dbReference>
<reference evidence="3" key="1">
    <citation type="journal article" date="2019" name="Int. J. Syst. Evol. Microbiol.">
        <title>The Global Catalogue of Microorganisms (GCM) 10K type strain sequencing project: providing services to taxonomists for standard genome sequencing and annotation.</title>
        <authorList>
            <consortium name="The Broad Institute Genomics Platform"/>
            <consortium name="The Broad Institute Genome Sequencing Center for Infectious Disease"/>
            <person name="Wu L."/>
            <person name="Ma J."/>
        </authorList>
    </citation>
    <scope>NUCLEOTIDE SEQUENCE [LARGE SCALE GENOMIC DNA]</scope>
    <source>
        <strain evidence="3">CCUG 53903</strain>
    </source>
</reference>
<dbReference type="InterPro" id="IPR001387">
    <property type="entry name" value="Cro/C1-type_HTH"/>
</dbReference>
<comment type="caution">
    <text evidence="2">The sequence shown here is derived from an EMBL/GenBank/DDBJ whole genome shotgun (WGS) entry which is preliminary data.</text>
</comment>
<dbReference type="InterPro" id="IPR010982">
    <property type="entry name" value="Lambda_DNA-bd_dom_sf"/>
</dbReference>
<proteinExistence type="predicted"/>
<keyword evidence="3" id="KW-1185">Reference proteome</keyword>
<dbReference type="Gene3D" id="1.10.260.40">
    <property type="entry name" value="lambda repressor-like DNA-binding domains"/>
    <property type="match status" value="1"/>
</dbReference>
<dbReference type="PROSITE" id="PS50943">
    <property type="entry name" value="HTH_CROC1"/>
    <property type="match status" value="1"/>
</dbReference>
<feature type="domain" description="HTH cro/C1-type" evidence="1">
    <location>
        <begin position="52"/>
        <end position="82"/>
    </location>
</feature>
<organism evidence="2 3">
    <name type="scientific">Nonomuraea insulae</name>
    <dbReference type="NCBI Taxonomy" id="1616787"/>
    <lineage>
        <taxon>Bacteria</taxon>
        <taxon>Bacillati</taxon>
        <taxon>Actinomycetota</taxon>
        <taxon>Actinomycetes</taxon>
        <taxon>Streptosporangiales</taxon>
        <taxon>Streptosporangiaceae</taxon>
        <taxon>Nonomuraea</taxon>
    </lineage>
</organism>
<evidence type="ECO:0000259" key="1">
    <source>
        <dbReference type="PROSITE" id="PS50943"/>
    </source>
</evidence>